<feature type="transmembrane region" description="Helical" evidence="2">
    <location>
        <begin position="810"/>
        <end position="826"/>
    </location>
</feature>
<feature type="transmembrane region" description="Helical" evidence="2">
    <location>
        <begin position="736"/>
        <end position="757"/>
    </location>
</feature>
<feature type="region of interest" description="Disordered" evidence="1">
    <location>
        <begin position="165"/>
        <end position="541"/>
    </location>
</feature>
<keyword evidence="2" id="KW-0812">Transmembrane</keyword>
<feature type="compositionally biased region" description="Basic and acidic residues" evidence="1">
    <location>
        <begin position="287"/>
        <end position="354"/>
    </location>
</feature>
<sequence length="861" mass="96231">MATFPTYDEVYPPTYEQDAQYQYVEEPPLYVQDQGYEEESFGDINIVDSYMDIVEEEDELPEAWIPYSAASTIQPGNGNQQVIIGTPFPQSSDLKQHYCDLYPEECAKAKWPLERNFTESRNETLGGALGKGTALNHVDLSGCGLALILLLLILLGLNGGWAGDRGGQDKSQSSGLHVPGKDRSRNEQNRENPRKNTNKADTEGQNDRGGGGDRADTGNKKNQRNDGTDNKRDSGRHRRDGRDNRNQKDDSKDRHAESNRQHGKKDDEQNRRSHKNDDNAQNPRNSRRNDEERSNRRNGDNPRDPREGRRHGEDTRSRRNGERNGERDSGNRKPDRDKHNPKNRHDTQDRNGDRNRRHRGDNGDVPSTDPSRNTNRRHAETPEQKQARRDAQKQAERDARDKAKEEARQKAKDAEKEARDKAKEKARQKAKDVEKEARDKAKEEARQKAKDAEKEARDKAKEKARQKAKDAEKEARDRAKEEARQKAKDAEKEARDKAKEEARQKAKDAEKEARDRAKEEARQKAKDNGAGTSDSSASKSSWISPHMMLGLLVLIALMAMAGGSQFPQYLPTFNKPSLLNQPAGGIFRGSSILGSGPIIGSGPILGSRPSRPQVIASPKVIPAGSRAPTWSVKDSSSPHIHINNVNSQGDRNAINIDYAINIDSDPTPPPVVEIQTEAPPVIVQEKVWEPMSIQFTGPANPDRLLNMILAGLIVILPLILDWIRDYPEKRYTEPDYISPGIQLVLLVGLILMGLLLADWHFGWTSSIAPYAEVSVTEIQSGLTPVIIGAVETTESLVWGFEDVIFGEDRILLGMGLAALGVVLLSQREPSVDIPKTEYANPTTQALYFLGSFIIGMFLWNA</sequence>
<feature type="transmembrane region" description="Helical" evidence="2">
    <location>
        <begin position="144"/>
        <end position="163"/>
    </location>
</feature>
<gene>
    <name evidence="3" type="ORF">IL334_000340</name>
</gene>
<accession>A0ABZ1CP85</accession>
<feature type="transmembrane region" description="Helical" evidence="2">
    <location>
        <begin position="548"/>
        <end position="566"/>
    </location>
</feature>
<dbReference type="CDD" id="cd06503">
    <property type="entry name" value="ATP-synt_Fo_b"/>
    <property type="match status" value="1"/>
</dbReference>
<dbReference type="EMBL" id="CP141881">
    <property type="protein sequence ID" value="WRT63435.1"/>
    <property type="molecule type" value="Genomic_DNA"/>
</dbReference>
<evidence type="ECO:0000256" key="1">
    <source>
        <dbReference type="SAM" id="MobiDB-lite"/>
    </source>
</evidence>
<evidence type="ECO:0000313" key="4">
    <source>
        <dbReference type="Proteomes" id="UP001329825"/>
    </source>
</evidence>
<protein>
    <submittedName>
        <fullName evidence="3">Uncharacterized protein</fullName>
    </submittedName>
</protein>
<feature type="transmembrane region" description="Helical" evidence="2">
    <location>
        <begin position="704"/>
        <end position="724"/>
    </location>
</feature>
<feature type="transmembrane region" description="Helical" evidence="2">
    <location>
        <begin position="838"/>
        <end position="859"/>
    </location>
</feature>
<evidence type="ECO:0000313" key="3">
    <source>
        <dbReference type="EMBL" id="WRT63435.1"/>
    </source>
</evidence>
<reference evidence="3 4" key="1">
    <citation type="submission" date="2024-01" db="EMBL/GenBank/DDBJ databases">
        <title>Comparative genomics of Cryptococcus and Kwoniella reveals pathogenesis evolution and contrasting modes of karyotype evolution via chromosome fusion or intercentromeric recombination.</title>
        <authorList>
            <person name="Coelho M.A."/>
            <person name="David-Palma M."/>
            <person name="Shea T."/>
            <person name="Bowers K."/>
            <person name="McGinley-Smith S."/>
            <person name="Mohammad A.W."/>
            <person name="Gnirke A."/>
            <person name="Yurkov A.M."/>
            <person name="Nowrousian M."/>
            <person name="Sun S."/>
            <person name="Cuomo C.A."/>
            <person name="Heitman J."/>
        </authorList>
    </citation>
    <scope>NUCLEOTIDE SEQUENCE [LARGE SCALE GENOMIC DNA]</scope>
    <source>
        <strain evidence="3">CBS 11374</strain>
    </source>
</reference>
<feature type="compositionally biased region" description="Basic and acidic residues" evidence="1">
    <location>
        <begin position="179"/>
        <end position="233"/>
    </location>
</feature>
<proteinExistence type="predicted"/>
<dbReference type="Proteomes" id="UP001329825">
    <property type="component" value="Chromosome 1"/>
</dbReference>
<keyword evidence="2" id="KW-1133">Transmembrane helix</keyword>
<dbReference type="RefSeq" id="XP_062788175.1">
    <property type="nucleotide sequence ID" value="XM_062932124.1"/>
</dbReference>
<name>A0ABZ1CP85_9TREE</name>
<dbReference type="GeneID" id="87952471"/>
<feature type="compositionally biased region" description="Basic and acidic residues" evidence="1">
    <location>
        <begin position="240"/>
        <end position="278"/>
    </location>
</feature>
<organism evidence="3 4">
    <name type="scientific">Kwoniella shivajii</name>
    <dbReference type="NCBI Taxonomy" id="564305"/>
    <lineage>
        <taxon>Eukaryota</taxon>
        <taxon>Fungi</taxon>
        <taxon>Dikarya</taxon>
        <taxon>Basidiomycota</taxon>
        <taxon>Agaricomycotina</taxon>
        <taxon>Tremellomycetes</taxon>
        <taxon>Tremellales</taxon>
        <taxon>Cryptococcaceae</taxon>
        <taxon>Kwoniella</taxon>
    </lineage>
</organism>
<feature type="compositionally biased region" description="Basic and acidic residues" evidence="1">
    <location>
        <begin position="377"/>
        <end position="527"/>
    </location>
</feature>
<keyword evidence="2" id="KW-0472">Membrane</keyword>
<evidence type="ECO:0000256" key="2">
    <source>
        <dbReference type="SAM" id="Phobius"/>
    </source>
</evidence>
<keyword evidence="4" id="KW-1185">Reference proteome</keyword>